<evidence type="ECO:0000256" key="1">
    <source>
        <dbReference type="ARBA" id="ARBA00004141"/>
    </source>
</evidence>
<comment type="subcellular location">
    <subcellularLocation>
        <location evidence="1">Membrane</location>
        <topology evidence="1">Multi-pass membrane protein</topology>
    </subcellularLocation>
</comment>
<sequence length="121" mass="12478">MLLVTIGIFEVGSLLCAVSPNVNVLIFGRVFAGVGASGLMVSMMYIIAKVTSIRQRPSVMSVFGCVYAIASIDGPLLGGVFSVRSGPAVGLARVTECGAEAGAHFSSTEYTPSGERCFPPS</sequence>
<accession>A0AAD2H2L4</accession>
<keyword evidence="3 5" id="KW-1133">Transmembrane helix</keyword>
<dbReference type="PANTHER" id="PTHR23501">
    <property type="entry name" value="MAJOR FACILITATOR SUPERFAMILY"/>
    <property type="match status" value="1"/>
</dbReference>
<dbReference type="GO" id="GO:0005886">
    <property type="term" value="C:plasma membrane"/>
    <property type="evidence" value="ECO:0007669"/>
    <property type="project" value="TreeGrafter"/>
</dbReference>
<keyword evidence="8" id="KW-1185">Reference proteome</keyword>
<dbReference type="SUPFAM" id="SSF103473">
    <property type="entry name" value="MFS general substrate transporter"/>
    <property type="match status" value="1"/>
</dbReference>
<dbReference type="InterPro" id="IPR036259">
    <property type="entry name" value="MFS_trans_sf"/>
</dbReference>
<evidence type="ECO:0000256" key="3">
    <source>
        <dbReference type="ARBA" id="ARBA00022989"/>
    </source>
</evidence>
<dbReference type="Proteomes" id="UP001295794">
    <property type="component" value="Unassembled WGS sequence"/>
</dbReference>
<proteinExistence type="predicted"/>
<evidence type="ECO:0000256" key="5">
    <source>
        <dbReference type="SAM" id="Phobius"/>
    </source>
</evidence>
<dbReference type="Pfam" id="PF07690">
    <property type="entry name" value="MFS_1"/>
    <property type="match status" value="1"/>
</dbReference>
<keyword evidence="4 5" id="KW-0472">Membrane</keyword>
<dbReference type="Gene3D" id="1.20.1720.10">
    <property type="entry name" value="Multidrug resistance protein D"/>
    <property type="match status" value="1"/>
</dbReference>
<dbReference type="AlphaFoldDB" id="A0AAD2H2L4"/>
<feature type="transmembrane region" description="Helical" evidence="5">
    <location>
        <begin position="26"/>
        <end position="47"/>
    </location>
</feature>
<feature type="domain" description="Major facilitator superfamily (MFS) profile" evidence="6">
    <location>
        <begin position="1"/>
        <end position="121"/>
    </location>
</feature>
<dbReference type="EMBL" id="CAVNYO010000111">
    <property type="protein sequence ID" value="CAK5266943.1"/>
    <property type="molecule type" value="Genomic_DNA"/>
</dbReference>
<comment type="caution">
    <text evidence="7">The sequence shown here is derived from an EMBL/GenBank/DDBJ whole genome shotgun (WGS) entry which is preliminary data.</text>
</comment>
<evidence type="ECO:0000256" key="4">
    <source>
        <dbReference type="ARBA" id="ARBA00023136"/>
    </source>
</evidence>
<organism evidence="7 8">
    <name type="scientific">Mycena citricolor</name>
    <dbReference type="NCBI Taxonomy" id="2018698"/>
    <lineage>
        <taxon>Eukaryota</taxon>
        <taxon>Fungi</taxon>
        <taxon>Dikarya</taxon>
        <taxon>Basidiomycota</taxon>
        <taxon>Agaricomycotina</taxon>
        <taxon>Agaricomycetes</taxon>
        <taxon>Agaricomycetidae</taxon>
        <taxon>Agaricales</taxon>
        <taxon>Marasmiineae</taxon>
        <taxon>Mycenaceae</taxon>
        <taxon>Mycena</taxon>
    </lineage>
</organism>
<gene>
    <name evidence="7" type="ORF">MYCIT1_LOCUS8993</name>
</gene>
<dbReference type="PANTHER" id="PTHR23501:SF198">
    <property type="entry name" value="AZOLE RESISTANCE PROTEIN 1-RELATED"/>
    <property type="match status" value="1"/>
</dbReference>
<evidence type="ECO:0000313" key="7">
    <source>
        <dbReference type="EMBL" id="CAK5266943.1"/>
    </source>
</evidence>
<dbReference type="GO" id="GO:0022857">
    <property type="term" value="F:transmembrane transporter activity"/>
    <property type="evidence" value="ECO:0007669"/>
    <property type="project" value="InterPro"/>
</dbReference>
<name>A0AAD2H2L4_9AGAR</name>
<evidence type="ECO:0000259" key="6">
    <source>
        <dbReference type="PROSITE" id="PS50850"/>
    </source>
</evidence>
<reference evidence="7" key="1">
    <citation type="submission" date="2023-11" db="EMBL/GenBank/DDBJ databases">
        <authorList>
            <person name="De Vega J J."/>
            <person name="De Vega J J."/>
        </authorList>
    </citation>
    <scope>NUCLEOTIDE SEQUENCE</scope>
</reference>
<keyword evidence="2 5" id="KW-0812">Transmembrane</keyword>
<feature type="transmembrane region" description="Helical" evidence="5">
    <location>
        <begin position="59"/>
        <end position="81"/>
    </location>
</feature>
<dbReference type="InterPro" id="IPR011701">
    <property type="entry name" value="MFS"/>
</dbReference>
<dbReference type="PROSITE" id="PS50850">
    <property type="entry name" value="MFS"/>
    <property type="match status" value="1"/>
</dbReference>
<evidence type="ECO:0000313" key="8">
    <source>
        <dbReference type="Proteomes" id="UP001295794"/>
    </source>
</evidence>
<protein>
    <recommendedName>
        <fullName evidence="6">Major facilitator superfamily (MFS) profile domain-containing protein</fullName>
    </recommendedName>
</protein>
<evidence type="ECO:0000256" key="2">
    <source>
        <dbReference type="ARBA" id="ARBA00022692"/>
    </source>
</evidence>
<dbReference type="InterPro" id="IPR020846">
    <property type="entry name" value="MFS_dom"/>
</dbReference>